<dbReference type="Proteomes" id="UP000238180">
    <property type="component" value="Unassembled WGS sequence"/>
</dbReference>
<dbReference type="PROSITE" id="PS51257">
    <property type="entry name" value="PROKAR_LIPOPROTEIN"/>
    <property type="match status" value="1"/>
</dbReference>
<feature type="chain" id="PRO_5014744396" description="Lipoprotein" evidence="1">
    <location>
        <begin position="20"/>
        <end position="301"/>
    </location>
</feature>
<proteinExistence type="predicted"/>
<keyword evidence="1" id="KW-0732">Signal</keyword>
<organism evidence="2 3">
    <name type="scientific">Flavobacterium columnare</name>
    <dbReference type="NCBI Taxonomy" id="996"/>
    <lineage>
        <taxon>Bacteria</taxon>
        <taxon>Pseudomonadati</taxon>
        <taxon>Bacteroidota</taxon>
        <taxon>Flavobacteriia</taxon>
        <taxon>Flavobacteriales</taxon>
        <taxon>Flavobacteriaceae</taxon>
        <taxon>Flavobacterium</taxon>
    </lineage>
</organism>
<gene>
    <name evidence="2" type="ORF">FLACOL_00415</name>
</gene>
<name>A0A2N9P7V8_9FLAO</name>
<evidence type="ECO:0000256" key="1">
    <source>
        <dbReference type="SAM" id="SignalP"/>
    </source>
</evidence>
<accession>A0A2N9P7V8</accession>
<dbReference type="RefSeq" id="WP_105195423.1">
    <property type="nucleotide sequence ID" value="NZ_OLKH01000058.1"/>
</dbReference>
<reference evidence="2 3" key="1">
    <citation type="submission" date="2018-02" db="EMBL/GenBank/DDBJ databases">
        <authorList>
            <person name="Cohen D.B."/>
            <person name="Kent A.D."/>
        </authorList>
    </citation>
    <scope>NUCLEOTIDE SEQUENCE [LARGE SCALE GENOMIC DNA]</scope>
    <source>
        <strain evidence="2">CIP109753</strain>
    </source>
</reference>
<dbReference type="AlphaFoldDB" id="A0A2N9P7V8"/>
<evidence type="ECO:0000313" key="3">
    <source>
        <dbReference type="Proteomes" id="UP000238180"/>
    </source>
</evidence>
<evidence type="ECO:0000313" key="2">
    <source>
        <dbReference type="EMBL" id="SPE76435.1"/>
    </source>
</evidence>
<dbReference type="EMBL" id="OLKH01000058">
    <property type="protein sequence ID" value="SPE76435.1"/>
    <property type="molecule type" value="Genomic_DNA"/>
</dbReference>
<feature type="signal peptide" evidence="1">
    <location>
        <begin position="1"/>
        <end position="19"/>
    </location>
</feature>
<protein>
    <recommendedName>
        <fullName evidence="4">Lipoprotein</fullName>
    </recommendedName>
</protein>
<evidence type="ECO:0008006" key="4">
    <source>
        <dbReference type="Google" id="ProtNLM"/>
    </source>
</evidence>
<sequence length="301" mass="32944">MKIVKYLLASALLSVVVLISCDTDGGTSKPKLITGTVANIRKDANLSQKLNYIDIQKDIPTKFGITIDKTFQSEFVSADIIGFYKKGTKIEKKVLKSNLNNFPATLTLTSTDLIDLFDMLNSKGDLFYTDELILTADLIKADGTRVKLFNDNGTQYYGSSLNNIAATSNFVKYVFECPIPDASMYNGNYAVVTDEWKDYVKDSVVPLSYNPADGTMKFKILSTNNDSVINKDSYLLVTVKSDGKCTVVSNANFNYGVTEIYSASGTGEVSGCTGDIKLLISWKNITTGVISGPVKFDLKKS</sequence>